<gene>
    <name evidence="7" type="ORF">DF183_05575</name>
</gene>
<evidence type="ECO:0000256" key="3">
    <source>
        <dbReference type="ARBA" id="ARBA00023125"/>
    </source>
</evidence>
<dbReference type="PANTHER" id="PTHR30293">
    <property type="entry name" value="TRANSCRIPTIONAL REGULATORY PROTEIN NAC-RELATED"/>
    <property type="match status" value="1"/>
</dbReference>
<dbReference type="PANTHER" id="PTHR30293:SF0">
    <property type="entry name" value="NITROGEN ASSIMILATION REGULATORY PROTEIN NAC"/>
    <property type="match status" value="1"/>
</dbReference>
<keyword evidence="4" id="KW-0010">Activator</keyword>
<reference evidence="7 8" key="1">
    <citation type="submission" date="2018-05" db="EMBL/GenBank/DDBJ databases">
        <title>Genome Sequence of an Efficient Indole-Degrading Bacterium, Alcaligenes sp.YBY.</title>
        <authorList>
            <person name="Yang B."/>
        </authorList>
    </citation>
    <scope>NUCLEOTIDE SEQUENCE [LARGE SCALE GENOMIC DNA]</scope>
    <source>
        <strain evidence="7 8">YBY</strain>
    </source>
</reference>
<evidence type="ECO:0000313" key="8">
    <source>
        <dbReference type="Proteomes" id="UP000245216"/>
    </source>
</evidence>
<keyword evidence="5" id="KW-0804">Transcription</keyword>
<dbReference type="InterPro" id="IPR036388">
    <property type="entry name" value="WH-like_DNA-bd_sf"/>
</dbReference>
<evidence type="ECO:0000256" key="4">
    <source>
        <dbReference type="ARBA" id="ARBA00023159"/>
    </source>
</evidence>
<dbReference type="AlphaFoldDB" id="A0A2U2BQA1"/>
<comment type="similarity">
    <text evidence="1">Belongs to the LysR transcriptional regulatory family.</text>
</comment>
<reference evidence="7 8" key="2">
    <citation type="submission" date="2018-05" db="EMBL/GenBank/DDBJ databases">
        <authorList>
            <person name="Lanie J.A."/>
            <person name="Ng W.-L."/>
            <person name="Kazmierczak K.M."/>
            <person name="Andrzejewski T.M."/>
            <person name="Davidsen T.M."/>
            <person name="Wayne K.J."/>
            <person name="Tettelin H."/>
            <person name="Glass J.I."/>
            <person name="Rusch D."/>
            <person name="Podicherti R."/>
            <person name="Tsui H.-C.T."/>
            <person name="Winkler M.E."/>
        </authorList>
    </citation>
    <scope>NUCLEOTIDE SEQUENCE [LARGE SCALE GENOMIC DNA]</scope>
    <source>
        <strain evidence="7 8">YBY</strain>
    </source>
</reference>
<sequence>MELRQLRYFLRVVELGSMGKAAQDLGIVTSALSQQISRLEGELSVRLLQRTSTGVVPTAAGLAFRQEAQLALRHTDNAVLAAQAARLSGQVTVGLAPTTGSVLAVPFLTAMKQRYPDVRVHLIESLSGNLSQMLNRRQIDLGVVFHTAGHHSWSAQAILDERLFLIIHPNQRHLLPVEHSLTLGDIANLPLVMPSASHGLRALLNAEFFREGTEANVVVEIDGLALLMDVVCSGYAATVQPGAAVVRNHNQRLVSLPLAHETLKRRNLIASLSDEELAPAGLAARIVLADVMRSLVQQSRWPGATLL</sequence>
<evidence type="ECO:0000256" key="1">
    <source>
        <dbReference type="ARBA" id="ARBA00009437"/>
    </source>
</evidence>
<comment type="caution">
    <text evidence="7">The sequence shown here is derived from an EMBL/GenBank/DDBJ whole genome shotgun (WGS) entry which is preliminary data.</text>
</comment>
<dbReference type="GO" id="GO:0003700">
    <property type="term" value="F:DNA-binding transcription factor activity"/>
    <property type="evidence" value="ECO:0007669"/>
    <property type="project" value="InterPro"/>
</dbReference>
<dbReference type="SUPFAM" id="SSF53850">
    <property type="entry name" value="Periplasmic binding protein-like II"/>
    <property type="match status" value="1"/>
</dbReference>
<evidence type="ECO:0000256" key="5">
    <source>
        <dbReference type="ARBA" id="ARBA00023163"/>
    </source>
</evidence>
<dbReference type="InterPro" id="IPR005119">
    <property type="entry name" value="LysR_subst-bd"/>
</dbReference>
<dbReference type="Pfam" id="PF00126">
    <property type="entry name" value="HTH_1"/>
    <property type="match status" value="1"/>
</dbReference>
<evidence type="ECO:0000259" key="6">
    <source>
        <dbReference type="PROSITE" id="PS50931"/>
    </source>
</evidence>
<dbReference type="Gene3D" id="3.40.190.290">
    <property type="match status" value="1"/>
</dbReference>
<dbReference type="SUPFAM" id="SSF46785">
    <property type="entry name" value="Winged helix' DNA-binding domain"/>
    <property type="match status" value="1"/>
</dbReference>
<keyword evidence="2" id="KW-0805">Transcription regulation</keyword>
<dbReference type="FunFam" id="1.10.10.10:FF:000001">
    <property type="entry name" value="LysR family transcriptional regulator"/>
    <property type="match status" value="1"/>
</dbReference>
<dbReference type="InterPro" id="IPR036390">
    <property type="entry name" value="WH_DNA-bd_sf"/>
</dbReference>
<dbReference type="InterPro" id="IPR000847">
    <property type="entry name" value="LysR_HTH_N"/>
</dbReference>
<evidence type="ECO:0000256" key="2">
    <source>
        <dbReference type="ARBA" id="ARBA00023015"/>
    </source>
</evidence>
<evidence type="ECO:0000313" key="7">
    <source>
        <dbReference type="EMBL" id="PWE16191.1"/>
    </source>
</evidence>
<dbReference type="Gene3D" id="1.10.10.10">
    <property type="entry name" value="Winged helix-like DNA-binding domain superfamily/Winged helix DNA-binding domain"/>
    <property type="match status" value="1"/>
</dbReference>
<dbReference type="RefSeq" id="WP_109088584.1">
    <property type="nucleotide sequence ID" value="NZ_CP048039.1"/>
</dbReference>
<dbReference type="PROSITE" id="PS50931">
    <property type="entry name" value="HTH_LYSR"/>
    <property type="match status" value="1"/>
</dbReference>
<proteinExistence type="inferred from homology"/>
<name>A0A2U2BQA1_ALCFA</name>
<feature type="domain" description="HTH lysR-type" evidence="6">
    <location>
        <begin position="1"/>
        <end position="58"/>
    </location>
</feature>
<dbReference type="EMBL" id="QEXO01000001">
    <property type="protein sequence ID" value="PWE16191.1"/>
    <property type="molecule type" value="Genomic_DNA"/>
</dbReference>
<organism evidence="7 8">
    <name type="scientific">Alcaligenes faecalis</name>
    <dbReference type="NCBI Taxonomy" id="511"/>
    <lineage>
        <taxon>Bacteria</taxon>
        <taxon>Pseudomonadati</taxon>
        <taxon>Pseudomonadota</taxon>
        <taxon>Betaproteobacteria</taxon>
        <taxon>Burkholderiales</taxon>
        <taxon>Alcaligenaceae</taxon>
        <taxon>Alcaligenes</taxon>
    </lineage>
</organism>
<dbReference type="GO" id="GO:0003677">
    <property type="term" value="F:DNA binding"/>
    <property type="evidence" value="ECO:0007669"/>
    <property type="project" value="UniProtKB-KW"/>
</dbReference>
<dbReference type="Pfam" id="PF03466">
    <property type="entry name" value="LysR_substrate"/>
    <property type="match status" value="1"/>
</dbReference>
<keyword evidence="3" id="KW-0238">DNA-binding</keyword>
<dbReference type="GO" id="GO:2000142">
    <property type="term" value="P:regulation of DNA-templated transcription initiation"/>
    <property type="evidence" value="ECO:0007669"/>
    <property type="project" value="TreeGrafter"/>
</dbReference>
<accession>A0A2U2BQA1</accession>
<dbReference type="Proteomes" id="UP000245216">
    <property type="component" value="Unassembled WGS sequence"/>
</dbReference>
<protein>
    <submittedName>
        <fullName evidence="7">LysR family transcriptional regulator</fullName>
    </submittedName>
</protein>